<reference evidence="9" key="1">
    <citation type="submission" date="2020-02" db="EMBL/GenBank/DDBJ databases">
        <authorList>
            <person name="Meier V. D."/>
        </authorList>
    </citation>
    <scope>NUCLEOTIDE SEQUENCE</scope>
    <source>
        <strain evidence="9">AVDCRST_MAG41</strain>
    </source>
</reference>
<dbReference type="Gene3D" id="1.10.3720.10">
    <property type="entry name" value="MetI-like"/>
    <property type="match status" value="1"/>
</dbReference>
<dbReference type="PANTHER" id="PTHR30614:SF21">
    <property type="entry name" value="AMINO ACID ABC TRANSPORTER PERMEASE"/>
    <property type="match status" value="1"/>
</dbReference>
<keyword evidence="4 7" id="KW-0812">Transmembrane</keyword>
<dbReference type="EMBL" id="CADCTP010000098">
    <property type="protein sequence ID" value="CAA9231626.1"/>
    <property type="molecule type" value="Genomic_DNA"/>
</dbReference>
<comment type="subcellular location">
    <subcellularLocation>
        <location evidence="1 7">Cell membrane</location>
        <topology evidence="1 7">Multi-pass membrane protein</topology>
    </subcellularLocation>
</comment>
<comment type="similarity">
    <text evidence="7">Belongs to the binding-protein-dependent transport system permease family.</text>
</comment>
<feature type="transmembrane region" description="Helical" evidence="7">
    <location>
        <begin position="65"/>
        <end position="87"/>
    </location>
</feature>
<proteinExistence type="inferred from homology"/>
<dbReference type="GO" id="GO:0043190">
    <property type="term" value="C:ATP-binding cassette (ABC) transporter complex"/>
    <property type="evidence" value="ECO:0007669"/>
    <property type="project" value="InterPro"/>
</dbReference>
<gene>
    <name evidence="9" type="ORF">AVDCRST_MAG41-998</name>
</gene>
<evidence type="ECO:0000256" key="7">
    <source>
        <dbReference type="RuleBase" id="RU363032"/>
    </source>
</evidence>
<dbReference type="AlphaFoldDB" id="A0A6J4HUR7"/>
<dbReference type="SUPFAM" id="SSF161098">
    <property type="entry name" value="MetI-like"/>
    <property type="match status" value="1"/>
</dbReference>
<dbReference type="InterPro" id="IPR000515">
    <property type="entry name" value="MetI-like"/>
</dbReference>
<evidence type="ECO:0000256" key="6">
    <source>
        <dbReference type="ARBA" id="ARBA00023136"/>
    </source>
</evidence>
<evidence type="ECO:0000256" key="3">
    <source>
        <dbReference type="ARBA" id="ARBA00022475"/>
    </source>
</evidence>
<feature type="transmembrane region" description="Helical" evidence="7">
    <location>
        <begin position="244"/>
        <end position="266"/>
    </location>
</feature>
<feature type="domain" description="ABC transmembrane type-1" evidence="8">
    <location>
        <begin position="66"/>
        <end position="263"/>
    </location>
</feature>
<dbReference type="InterPro" id="IPR035906">
    <property type="entry name" value="MetI-like_sf"/>
</dbReference>
<evidence type="ECO:0000256" key="4">
    <source>
        <dbReference type="ARBA" id="ARBA00022692"/>
    </source>
</evidence>
<dbReference type="GO" id="GO:0006865">
    <property type="term" value="P:amino acid transport"/>
    <property type="evidence" value="ECO:0007669"/>
    <property type="project" value="TreeGrafter"/>
</dbReference>
<dbReference type="InterPro" id="IPR043429">
    <property type="entry name" value="ArtM/GltK/GlnP/TcyL/YhdX-like"/>
</dbReference>
<evidence type="ECO:0000256" key="5">
    <source>
        <dbReference type="ARBA" id="ARBA00022989"/>
    </source>
</evidence>
<keyword evidence="2 7" id="KW-0813">Transport</keyword>
<dbReference type="GO" id="GO:0022857">
    <property type="term" value="F:transmembrane transporter activity"/>
    <property type="evidence" value="ECO:0007669"/>
    <property type="project" value="InterPro"/>
</dbReference>
<dbReference type="CDD" id="cd06261">
    <property type="entry name" value="TM_PBP2"/>
    <property type="match status" value="1"/>
</dbReference>
<keyword evidence="5 7" id="KW-1133">Transmembrane helix</keyword>
<dbReference type="InterPro" id="IPR010065">
    <property type="entry name" value="AA_ABC_transptr_permease_3TM"/>
</dbReference>
<evidence type="ECO:0000259" key="8">
    <source>
        <dbReference type="PROSITE" id="PS50928"/>
    </source>
</evidence>
<dbReference type="Pfam" id="PF00528">
    <property type="entry name" value="BPD_transp_1"/>
    <property type="match status" value="1"/>
</dbReference>
<evidence type="ECO:0000313" key="9">
    <source>
        <dbReference type="EMBL" id="CAA9231626.1"/>
    </source>
</evidence>
<dbReference type="NCBIfam" id="TIGR01726">
    <property type="entry name" value="HEQRo_perm_3TM"/>
    <property type="match status" value="1"/>
</dbReference>
<protein>
    <submittedName>
        <fullName evidence="9">ABC transporter, permease protein (Cluster 3, basic aa/glutamine/opines)</fullName>
    </submittedName>
</protein>
<sequence>MSSVLYDAPGPRARRRMLIFSVLGTAVVALLVLFAVLRLKENGVFSARQWEPFTDPGIQRLLFKALWATVKAALVAIALALVLGVLLAAGRLSDHAWVRTPATMFIEFFRAVPLVLLILFLFLGFSDELAFIGRIFGSSGQGAFGPLVVGLMLYNGSVLAEVFRSGVAAVPRGQAEAAYALGMRKNQVMRMILVPQATRIMLPAIVSQCVVALKDTALGFIISYEELLRQGRLIYTNFGNIVPTLFVIAAIYIIMCMALSGLASYLERRLRQRGSRVVALDPAAEMGGGGSAVGEPAELVR</sequence>
<feature type="transmembrane region" description="Helical" evidence="7">
    <location>
        <begin position="131"/>
        <end position="154"/>
    </location>
</feature>
<feature type="transmembrane region" description="Helical" evidence="7">
    <location>
        <begin position="108"/>
        <end position="125"/>
    </location>
</feature>
<organism evidence="9">
    <name type="scientific">uncultured Mycobacteriales bacterium</name>
    <dbReference type="NCBI Taxonomy" id="581187"/>
    <lineage>
        <taxon>Bacteria</taxon>
        <taxon>Bacillati</taxon>
        <taxon>Actinomycetota</taxon>
        <taxon>Actinomycetes</taxon>
        <taxon>Mycobacteriales</taxon>
        <taxon>environmental samples</taxon>
    </lineage>
</organism>
<keyword evidence="6 7" id="KW-0472">Membrane</keyword>
<dbReference type="PROSITE" id="PS50928">
    <property type="entry name" value="ABC_TM1"/>
    <property type="match status" value="1"/>
</dbReference>
<keyword evidence="3" id="KW-1003">Cell membrane</keyword>
<evidence type="ECO:0000256" key="2">
    <source>
        <dbReference type="ARBA" id="ARBA00022448"/>
    </source>
</evidence>
<evidence type="ECO:0000256" key="1">
    <source>
        <dbReference type="ARBA" id="ARBA00004651"/>
    </source>
</evidence>
<feature type="transmembrane region" description="Helical" evidence="7">
    <location>
        <begin position="18"/>
        <end position="37"/>
    </location>
</feature>
<accession>A0A6J4HUR7</accession>
<dbReference type="PANTHER" id="PTHR30614">
    <property type="entry name" value="MEMBRANE COMPONENT OF AMINO ACID ABC TRANSPORTER"/>
    <property type="match status" value="1"/>
</dbReference>
<name>A0A6J4HUR7_9ACTN</name>